<dbReference type="InterPro" id="IPR027417">
    <property type="entry name" value="P-loop_NTPase"/>
</dbReference>
<dbReference type="Pfam" id="PF00225">
    <property type="entry name" value="Kinesin"/>
    <property type="match status" value="1"/>
</dbReference>
<name>A0AAN8JG80_PATCE</name>
<dbReference type="EMBL" id="JAZGQO010000010">
    <property type="protein sequence ID" value="KAK6175599.1"/>
    <property type="molecule type" value="Genomic_DNA"/>
</dbReference>
<dbReference type="Proteomes" id="UP001347796">
    <property type="component" value="Unassembled WGS sequence"/>
</dbReference>
<comment type="similarity">
    <text evidence="5 6">Belongs to the TRAFAC class myosin-kinesin ATPase superfamily. Kinesin family.</text>
</comment>
<feature type="compositionally biased region" description="Polar residues" evidence="8">
    <location>
        <begin position="165"/>
        <end position="186"/>
    </location>
</feature>
<evidence type="ECO:0000256" key="3">
    <source>
        <dbReference type="ARBA" id="ARBA00022840"/>
    </source>
</evidence>
<dbReference type="InterPro" id="IPR027640">
    <property type="entry name" value="Kinesin-like_fam"/>
</dbReference>
<evidence type="ECO:0000313" key="11">
    <source>
        <dbReference type="Proteomes" id="UP001347796"/>
    </source>
</evidence>
<dbReference type="InterPro" id="IPR036961">
    <property type="entry name" value="Kinesin_motor_dom_sf"/>
</dbReference>
<feature type="coiled-coil region" evidence="7">
    <location>
        <begin position="294"/>
        <end position="349"/>
    </location>
</feature>
<evidence type="ECO:0000256" key="7">
    <source>
        <dbReference type="SAM" id="Coils"/>
    </source>
</evidence>
<evidence type="ECO:0000256" key="4">
    <source>
        <dbReference type="ARBA" id="ARBA00023212"/>
    </source>
</evidence>
<feature type="binding site" evidence="5">
    <location>
        <begin position="544"/>
        <end position="551"/>
    </location>
    <ligand>
        <name>ATP</name>
        <dbReference type="ChEBI" id="CHEBI:30616"/>
    </ligand>
</feature>
<dbReference type="GO" id="GO:0007018">
    <property type="term" value="P:microtubule-based movement"/>
    <property type="evidence" value="ECO:0007669"/>
    <property type="project" value="InterPro"/>
</dbReference>
<keyword evidence="11" id="KW-1185">Reference proteome</keyword>
<dbReference type="PROSITE" id="PS50067">
    <property type="entry name" value="KINESIN_MOTOR_2"/>
    <property type="match status" value="1"/>
</dbReference>
<evidence type="ECO:0000256" key="6">
    <source>
        <dbReference type="RuleBase" id="RU000394"/>
    </source>
</evidence>
<feature type="compositionally biased region" description="Basic and acidic residues" evidence="8">
    <location>
        <begin position="16"/>
        <end position="26"/>
    </location>
</feature>
<keyword evidence="7" id="KW-0175">Coiled coil</keyword>
<organism evidence="10 11">
    <name type="scientific">Patella caerulea</name>
    <name type="common">Rayed Mediterranean limpet</name>
    <dbReference type="NCBI Taxonomy" id="87958"/>
    <lineage>
        <taxon>Eukaryota</taxon>
        <taxon>Metazoa</taxon>
        <taxon>Spiralia</taxon>
        <taxon>Lophotrochozoa</taxon>
        <taxon>Mollusca</taxon>
        <taxon>Gastropoda</taxon>
        <taxon>Patellogastropoda</taxon>
        <taxon>Patelloidea</taxon>
        <taxon>Patellidae</taxon>
        <taxon>Patella</taxon>
    </lineage>
</organism>
<keyword evidence="4" id="KW-0963">Cytoplasm</keyword>
<dbReference type="SMART" id="SM00129">
    <property type="entry name" value="KISc"/>
    <property type="match status" value="1"/>
</dbReference>
<dbReference type="Gene3D" id="3.40.850.10">
    <property type="entry name" value="Kinesin motor domain"/>
    <property type="match status" value="1"/>
</dbReference>
<dbReference type="GO" id="GO:0008017">
    <property type="term" value="F:microtubule binding"/>
    <property type="evidence" value="ECO:0007669"/>
    <property type="project" value="InterPro"/>
</dbReference>
<dbReference type="GO" id="GO:0005874">
    <property type="term" value="C:microtubule"/>
    <property type="evidence" value="ECO:0007669"/>
    <property type="project" value="UniProtKB-KW"/>
</dbReference>
<evidence type="ECO:0000256" key="1">
    <source>
        <dbReference type="ARBA" id="ARBA00004245"/>
    </source>
</evidence>
<keyword evidence="5 6" id="KW-0505">Motor protein</keyword>
<gene>
    <name evidence="10" type="ORF">SNE40_014026</name>
</gene>
<keyword evidence="3 5" id="KW-0067">ATP-binding</keyword>
<evidence type="ECO:0000256" key="2">
    <source>
        <dbReference type="ARBA" id="ARBA00022741"/>
    </source>
</evidence>
<sequence length="798" mass="89619">MGNSASMPSNSPTPDPKQKSPVKNERTPQTAAPRKGQKFQEVQLAPPVEDKRNSESRASPSTNSSSLPSDNTSSRNTMSSRNTSSGNDNASSRNSGNEAATTYEGDEIVFETFVRDGKEFQCMYTGGMRFYLDDWHSKQWQPFPQRWYKEGKFVNANVLNDAQPAKQQTTASNNVQNRSEQQTEQPVETRKDDREGVISHPKRGNIRTYLFKEKHYIHCFYDATTGEWMRLPLGWELRHALVKEMVDQVEEALPNWKNRPHILASLRACNYNPDECISLYLHLENDVWLTAPKTSQEENTLKNKNFEIKELENKVKQLETEVKKEGNLRKEAENQVMILQEKLSTLEAKSGMAVAQVEAMQQTRPRTARPKTPQAQKTVIEERFPVEDLDELNLKTTEIHKSHSQLKHTVERQLDIFATTVRQVNEAFLKLSNVDNSHMAELEEIKSLYQKECLQRKLLYNKLQELRGNIRVFCRPRKDNNVQNCLDFSAENELVCSNKDGNKKSFSFDKVYNTNCSQEEVFADTKPVITSCADGYNICLMAYGQTGSGKTFTMMGTDANPGINIRALSELLSVCAERAETKEYNLKISMVEIYNEAVIDLLAANSKTVELRAAGNNFRIPGLTELDIKTEAEIKEAMEMGDKNRSVASTKMNSTSSRSHLVLMLTIEGRDKINGSISKGVLTLCDLAGSERIGKTEASGQRLVEAAAINKSLSALGQVFSALRTSQMHVPYRNSKLTQILRPCLGGDAKACVFVNISPDINNYPETCNTLEFGANARQVALGQVKQNIKKGRGGSGD</sequence>
<comment type="subcellular location">
    <subcellularLocation>
        <location evidence="1">Cytoplasm</location>
        <location evidence="1">Cytoskeleton</location>
    </subcellularLocation>
</comment>
<evidence type="ECO:0000256" key="8">
    <source>
        <dbReference type="SAM" id="MobiDB-lite"/>
    </source>
</evidence>
<dbReference type="InterPro" id="IPR019821">
    <property type="entry name" value="Kinesin_motor_CS"/>
</dbReference>
<comment type="caution">
    <text evidence="10">The sequence shown here is derived from an EMBL/GenBank/DDBJ whole genome shotgun (WGS) entry which is preliminary data.</text>
</comment>
<keyword evidence="6" id="KW-0493">Microtubule</keyword>
<dbReference type="AlphaFoldDB" id="A0AAN8JG80"/>
<dbReference type="InterPro" id="IPR001752">
    <property type="entry name" value="Kinesin_motor_dom"/>
</dbReference>
<accession>A0AAN8JG80</accession>
<protein>
    <recommendedName>
        <fullName evidence="6">Kinesin-like protein</fullName>
    </recommendedName>
</protein>
<feature type="region of interest" description="Disordered" evidence="8">
    <location>
        <begin position="1"/>
        <end position="100"/>
    </location>
</feature>
<evidence type="ECO:0000256" key="5">
    <source>
        <dbReference type="PROSITE-ProRule" id="PRU00283"/>
    </source>
</evidence>
<dbReference type="GO" id="GO:0005524">
    <property type="term" value="F:ATP binding"/>
    <property type="evidence" value="ECO:0007669"/>
    <property type="project" value="UniProtKB-UniRule"/>
</dbReference>
<dbReference type="GO" id="GO:0003777">
    <property type="term" value="F:microtubule motor activity"/>
    <property type="evidence" value="ECO:0007669"/>
    <property type="project" value="InterPro"/>
</dbReference>
<proteinExistence type="inferred from homology"/>
<feature type="domain" description="Kinesin motor" evidence="9">
    <location>
        <begin position="469"/>
        <end position="780"/>
    </location>
</feature>
<feature type="region of interest" description="Disordered" evidence="8">
    <location>
        <begin position="165"/>
        <end position="198"/>
    </location>
</feature>
<feature type="compositionally biased region" description="Polar residues" evidence="8">
    <location>
        <begin position="86"/>
        <end position="100"/>
    </location>
</feature>
<dbReference type="SUPFAM" id="SSF52540">
    <property type="entry name" value="P-loop containing nucleoside triphosphate hydrolases"/>
    <property type="match status" value="1"/>
</dbReference>
<dbReference type="PRINTS" id="PR00380">
    <property type="entry name" value="KINESINHEAVY"/>
</dbReference>
<dbReference type="PANTHER" id="PTHR47972">
    <property type="entry name" value="KINESIN-LIKE PROTEIN KLP-3"/>
    <property type="match status" value="1"/>
</dbReference>
<feature type="compositionally biased region" description="Polar residues" evidence="8">
    <location>
        <begin position="1"/>
        <end position="12"/>
    </location>
</feature>
<reference evidence="10 11" key="1">
    <citation type="submission" date="2024-01" db="EMBL/GenBank/DDBJ databases">
        <title>The genome of the rayed Mediterranean limpet Patella caerulea (Linnaeus, 1758).</title>
        <authorList>
            <person name="Anh-Thu Weber A."/>
            <person name="Halstead-Nussloch G."/>
        </authorList>
    </citation>
    <scope>NUCLEOTIDE SEQUENCE [LARGE SCALE GENOMIC DNA]</scope>
    <source>
        <strain evidence="10">AATW-2023a</strain>
        <tissue evidence="10">Whole specimen</tissue>
    </source>
</reference>
<feature type="compositionally biased region" description="Basic and acidic residues" evidence="8">
    <location>
        <begin position="187"/>
        <end position="197"/>
    </location>
</feature>
<dbReference type="PROSITE" id="PS00411">
    <property type="entry name" value="KINESIN_MOTOR_1"/>
    <property type="match status" value="1"/>
</dbReference>
<evidence type="ECO:0000313" key="10">
    <source>
        <dbReference type="EMBL" id="KAK6175599.1"/>
    </source>
</evidence>
<evidence type="ECO:0000259" key="9">
    <source>
        <dbReference type="PROSITE" id="PS50067"/>
    </source>
</evidence>
<keyword evidence="4" id="KW-0206">Cytoskeleton</keyword>
<keyword evidence="2 5" id="KW-0547">Nucleotide-binding</keyword>
<dbReference type="PANTHER" id="PTHR47972:SF65">
    <property type="entry name" value="KINESIN-LIKE PROTEIN"/>
    <property type="match status" value="1"/>
</dbReference>
<feature type="compositionally biased region" description="Low complexity" evidence="8">
    <location>
        <begin position="56"/>
        <end position="85"/>
    </location>
</feature>